<comment type="caution">
    <text evidence="1">The sequence shown here is derived from an EMBL/GenBank/DDBJ whole genome shotgun (WGS) entry which is preliminary data.</text>
</comment>
<dbReference type="AlphaFoldDB" id="A0ABD2PPK6"/>
<proteinExistence type="predicted"/>
<name>A0ABD2PPK6_9PLAT</name>
<evidence type="ECO:0000313" key="1">
    <source>
        <dbReference type="EMBL" id="KAL3309434.1"/>
    </source>
</evidence>
<dbReference type="EMBL" id="JBJKFK010003918">
    <property type="protein sequence ID" value="KAL3309434.1"/>
    <property type="molecule type" value="Genomic_DNA"/>
</dbReference>
<keyword evidence="2" id="KW-1185">Reference proteome</keyword>
<accession>A0ABD2PPK6</accession>
<evidence type="ECO:0000313" key="2">
    <source>
        <dbReference type="Proteomes" id="UP001626550"/>
    </source>
</evidence>
<dbReference type="Proteomes" id="UP001626550">
    <property type="component" value="Unassembled WGS sequence"/>
</dbReference>
<protein>
    <submittedName>
        <fullName evidence="1">Uncharacterized protein</fullName>
    </submittedName>
</protein>
<sequence>MEVGGYLTCVKAYRRLYHEVLTNFPKDIINYNSSKQAKESMEIKQNYTFSPSEEQQIRVEQVEVIKGEDDDNEKNPSSEENSLILGKVSLQSFLQMLHESEDKASAHEVGKDYRAVLQKIKKPWIKSTKKTNCELNS</sequence>
<gene>
    <name evidence="1" type="ORF">Ciccas_012019</name>
</gene>
<reference evidence="1 2" key="1">
    <citation type="submission" date="2024-11" db="EMBL/GenBank/DDBJ databases">
        <title>Adaptive evolution of stress response genes in parasites aligns with host niche diversity.</title>
        <authorList>
            <person name="Hahn C."/>
            <person name="Resl P."/>
        </authorList>
    </citation>
    <scope>NUCLEOTIDE SEQUENCE [LARGE SCALE GENOMIC DNA]</scope>
    <source>
        <strain evidence="1">EGGRZ-B1_66</strain>
        <tissue evidence="1">Body</tissue>
    </source>
</reference>
<organism evidence="1 2">
    <name type="scientific">Cichlidogyrus casuarinus</name>
    <dbReference type="NCBI Taxonomy" id="1844966"/>
    <lineage>
        <taxon>Eukaryota</taxon>
        <taxon>Metazoa</taxon>
        <taxon>Spiralia</taxon>
        <taxon>Lophotrochozoa</taxon>
        <taxon>Platyhelminthes</taxon>
        <taxon>Monogenea</taxon>
        <taxon>Monopisthocotylea</taxon>
        <taxon>Dactylogyridea</taxon>
        <taxon>Ancyrocephalidae</taxon>
        <taxon>Cichlidogyrus</taxon>
    </lineage>
</organism>